<dbReference type="SUPFAM" id="SSF53335">
    <property type="entry name" value="S-adenosyl-L-methionine-dependent methyltransferases"/>
    <property type="match status" value="1"/>
</dbReference>
<evidence type="ECO:0000313" key="2">
    <source>
        <dbReference type="Proteomes" id="UP000248057"/>
    </source>
</evidence>
<organism evidence="1 2">
    <name type="scientific">Hungatella effluvii</name>
    <dbReference type="NCBI Taxonomy" id="1096246"/>
    <lineage>
        <taxon>Bacteria</taxon>
        <taxon>Bacillati</taxon>
        <taxon>Bacillota</taxon>
        <taxon>Clostridia</taxon>
        <taxon>Lachnospirales</taxon>
        <taxon>Lachnospiraceae</taxon>
        <taxon>Hungatella</taxon>
    </lineage>
</organism>
<gene>
    <name evidence="1" type="ORF">DFR60_11422</name>
</gene>
<keyword evidence="2" id="KW-1185">Reference proteome</keyword>
<dbReference type="EMBL" id="QJKD01000014">
    <property type="protein sequence ID" value="PXX49233.1"/>
    <property type="molecule type" value="Genomic_DNA"/>
</dbReference>
<dbReference type="Gene3D" id="3.40.50.150">
    <property type="entry name" value="Vaccinia Virus protein VP39"/>
    <property type="match status" value="1"/>
</dbReference>
<comment type="caution">
    <text evidence="1">The sequence shown here is derived from an EMBL/GenBank/DDBJ whole genome shotgun (WGS) entry which is preliminary data.</text>
</comment>
<dbReference type="Proteomes" id="UP000248057">
    <property type="component" value="Unassembled WGS sequence"/>
</dbReference>
<sequence length="80" mass="9327">MDGSLEIEGNLYHALDHFLGQMGKFSTDESALKKLIHSSMTKKNQNEEVQSHYDIGNDFYSLWLDKTMCYLFLWIFSTRG</sequence>
<name>A0A2V3Y1M6_9FIRM</name>
<proteinExistence type="predicted"/>
<dbReference type="Pfam" id="PF02353">
    <property type="entry name" value="CMAS"/>
    <property type="match status" value="1"/>
</dbReference>
<dbReference type="InterPro" id="IPR029063">
    <property type="entry name" value="SAM-dependent_MTases_sf"/>
</dbReference>
<reference evidence="1 2" key="1">
    <citation type="submission" date="2018-05" db="EMBL/GenBank/DDBJ databases">
        <title>Genomic Encyclopedia of Type Strains, Phase IV (KMG-IV): sequencing the most valuable type-strain genomes for metagenomic binning, comparative biology and taxonomic classification.</title>
        <authorList>
            <person name="Goeker M."/>
        </authorList>
    </citation>
    <scope>NUCLEOTIDE SEQUENCE [LARGE SCALE GENOMIC DNA]</scope>
    <source>
        <strain evidence="1 2">DSM 24995</strain>
    </source>
</reference>
<evidence type="ECO:0000313" key="1">
    <source>
        <dbReference type="EMBL" id="PXX49233.1"/>
    </source>
</evidence>
<accession>A0A2V3Y1M6</accession>
<dbReference type="AlphaFoldDB" id="A0A2V3Y1M6"/>
<protein>
    <submittedName>
        <fullName evidence="1">Mycolic acid cyclopropane synthetase</fullName>
    </submittedName>
</protein>